<keyword evidence="5" id="KW-0210">Decarboxylase</keyword>
<dbReference type="PANTHER" id="PTHR22854">
    <property type="entry name" value="TRYPTOPHAN BIOSYNTHESIS PROTEIN"/>
    <property type="match status" value="1"/>
</dbReference>
<evidence type="ECO:0000313" key="10">
    <source>
        <dbReference type="EMBL" id="SDJ43389.1"/>
    </source>
</evidence>
<evidence type="ECO:0000256" key="7">
    <source>
        <dbReference type="ARBA" id="ARBA00023141"/>
    </source>
</evidence>
<dbReference type="AlphaFoldDB" id="A0A1G8TPC2"/>
<evidence type="ECO:0000259" key="9">
    <source>
        <dbReference type="Pfam" id="PF00218"/>
    </source>
</evidence>
<dbReference type="InterPro" id="IPR045186">
    <property type="entry name" value="Indole-3-glycerol_P_synth"/>
</dbReference>
<evidence type="ECO:0000313" key="11">
    <source>
        <dbReference type="Proteomes" id="UP000199682"/>
    </source>
</evidence>
<dbReference type="GO" id="GO:0004640">
    <property type="term" value="F:phosphoribosylanthranilate isomerase activity"/>
    <property type="evidence" value="ECO:0007669"/>
    <property type="project" value="TreeGrafter"/>
</dbReference>
<dbReference type="PANTHER" id="PTHR22854:SF2">
    <property type="entry name" value="INDOLE-3-GLYCEROL-PHOSPHATE SYNTHASE"/>
    <property type="match status" value="1"/>
</dbReference>
<dbReference type="EC" id="4.1.1.48" evidence="3"/>
<dbReference type="UniPathway" id="UPA00035">
    <property type="reaction ID" value="UER00043"/>
</dbReference>
<comment type="pathway">
    <text evidence="2">Amino-acid biosynthesis; L-tryptophan biosynthesis; L-tryptophan from chorismate: step 4/5.</text>
</comment>
<accession>A0A1G8TPC2</accession>
<dbReference type="Pfam" id="PF00218">
    <property type="entry name" value="IGPS"/>
    <property type="match status" value="1"/>
</dbReference>
<keyword evidence="4" id="KW-0028">Amino-acid biosynthesis</keyword>
<evidence type="ECO:0000256" key="4">
    <source>
        <dbReference type="ARBA" id="ARBA00022605"/>
    </source>
</evidence>
<dbReference type="InterPro" id="IPR013785">
    <property type="entry name" value="Aldolase_TIM"/>
</dbReference>
<protein>
    <recommendedName>
        <fullName evidence="3">indole-3-glycerol-phosphate synthase</fullName>
        <ecNumber evidence="3">4.1.1.48</ecNumber>
    </recommendedName>
</protein>
<organism evidence="10 11">
    <name type="scientific">Lentzea albidocapillata subsp. violacea</name>
    <dbReference type="NCBI Taxonomy" id="128104"/>
    <lineage>
        <taxon>Bacteria</taxon>
        <taxon>Bacillati</taxon>
        <taxon>Actinomycetota</taxon>
        <taxon>Actinomycetes</taxon>
        <taxon>Pseudonocardiales</taxon>
        <taxon>Pseudonocardiaceae</taxon>
        <taxon>Lentzea</taxon>
    </lineage>
</organism>
<dbReference type="SUPFAM" id="SSF51366">
    <property type="entry name" value="Ribulose-phoshate binding barrel"/>
    <property type="match status" value="1"/>
</dbReference>
<keyword evidence="8" id="KW-0456">Lyase</keyword>
<keyword evidence="7" id="KW-0057">Aromatic amino acid biosynthesis</keyword>
<evidence type="ECO:0000256" key="3">
    <source>
        <dbReference type="ARBA" id="ARBA00012362"/>
    </source>
</evidence>
<proteinExistence type="predicted"/>
<feature type="domain" description="Indole-3-glycerol phosphate synthase" evidence="9">
    <location>
        <begin position="4"/>
        <end position="215"/>
    </location>
</feature>
<dbReference type="InterPro" id="IPR013798">
    <property type="entry name" value="Indole-3-glycerol_P_synth_dom"/>
</dbReference>
<keyword evidence="6" id="KW-0822">Tryptophan biosynthesis</keyword>
<gene>
    <name evidence="10" type="ORF">SAMN04488074_10251</name>
</gene>
<dbReference type="GO" id="GO:0000162">
    <property type="term" value="P:L-tryptophan biosynthetic process"/>
    <property type="evidence" value="ECO:0007669"/>
    <property type="project" value="UniProtKB-UniPathway"/>
</dbReference>
<evidence type="ECO:0000256" key="6">
    <source>
        <dbReference type="ARBA" id="ARBA00022822"/>
    </source>
</evidence>
<dbReference type="EMBL" id="FNET01000002">
    <property type="protein sequence ID" value="SDJ43389.1"/>
    <property type="molecule type" value="Genomic_DNA"/>
</dbReference>
<dbReference type="GO" id="GO:0004425">
    <property type="term" value="F:indole-3-glycerol-phosphate synthase activity"/>
    <property type="evidence" value="ECO:0007669"/>
    <property type="project" value="UniProtKB-EC"/>
</dbReference>
<name>A0A1G8TPC2_9PSEU</name>
<dbReference type="RefSeq" id="WP_090004584.1">
    <property type="nucleotide sequence ID" value="NZ_FNET01000002.1"/>
</dbReference>
<dbReference type="Proteomes" id="UP000199682">
    <property type="component" value="Unassembled WGS sequence"/>
</dbReference>
<reference evidence="11" key="1">
    <citation type="submission" date="2016-10" db="EMBL/GenBank/DDBJ databases">
        <authorList>
            <person name="Varghese N."/>
            <person name="Submissions S."/>
        </authorList>
    </citation>
    <scope>NUCLEOTIDE SEQUENCE [LARGE SCALE GENOMIC DNA]</scope>
    <source>
        <strain evidence="11">DSM 44796</strain>
    </source>
</reference>
<evidence type="ECO:0000256" key="1">
    <source>
        <dbReference type="ARBA" id="ARBA00001633"/>
    </source>
</evidence>
<evidence type="ECO:0000256" key="5">
    <source>
        <dbReference type="ARBA" id="ARBA00022793"/>
    </source>
</evidence>
<comment type="catalytic activity">
    <reaction evidence="1">
        <text>1-(2-carboxyphenylamino)-1-deoxy-D-ribulose 5-phosphate + H(+) = (1S,2R)-1-C-(indol-3-yl)glycerol 3-phosphate + CO2 + H2O</text>
        <dbReference type="Rhea" id="RHEA:23476"/>
        <dbReference type="ChEBI" id="CHEBI:15377"/>
        <dbReference type="ChEBI" id="CHEBI:15378"/>
        <dbReference type="ChEBI" id="CHEBI:16526"/>
        <dbReference type="ChEBI" id="CHEBI:58613"/>
        <dbReference type="ChEBI" id="CHEBI:58866"/>
        <dbReference type="EC" id="4.1.1.48"/>
    </reaction>
</comment>
<sequence length="228" mass="23369">MSAFVDAITGARVPVIAEVKLRDAAGTDLLGGRSVAEVVGAYREAGAACVSVVTGRWFGGNAELLREVASLIDVPLLQKDFITSQAQLRQARQLGASAVLLTAALLPATTLPRVVDRALALGLTPFVEVTGAGELPADASECVIAVNNKDIKDRERGSADLGRGLGLLPAVLASGTPCAVSASGIDTPETGARLIDAGFAALLVGTGLLRASSPRAWFDRFAHARTAA</sequence>
<dbReference type="InterPro" id="IPR011060">
    <property type="entry name" value="RibuloseP-bd_barrel"/>
</dbReference>
<evidence type="ECO:0000256" key="8">
    <source>
        <dbReference type="ARBA" id="ARBA00023239"/>
    </source>
</evidence>
<evidence type="ECO:0000256" key="2">
    <source>
        <dbReference type="ARBA" id="ARBA00004696"/>
    </source>
</evidence>
<dbReference type="Gene3D" id="3.20.20.70">
    <property type="entry name" value="Aldolase class I"/>
    <property type="match status" value="1"/>
</dbReference>